<evidence type="ECO:0000313" key="2">
    <source>
        <dbReference type="EMBL" id="KAJ5264442.1"/>
    </source>
</evidence>
<proteinExistence type="predicted"/>
<protein>
    <submittedName>
        <fullName evidence="2">Uncharacterized protein</fullName>
    </submittedName>
</protein>
<gene>
    <name evidence="2" type="ORF">N7505_007235</name>
</gene>
<organism evidence="2 3">
    <name type="scientific">Penicillium chrysogenum</name>
    <name type="common">Penicillium notatum</name>
    <dbReference type="NCBI Taxonomy" id="5076"/>
    <lineage>
        <taxon>Eukaryota</taxon>
        <taxon>Fungi</taxon>
        <taxon>Dikarya</taxon>
        <taxon>Ascomycota</taxon>
        <taxon>Pezizomycotina</taxon>
        <taxon>Eurotiomycetes</taxon>
        <taxon>Eurotiomycetidae</taxon>
        <taxon>Eurotiales</taxon>
        <taxon>Aspergillaceae</taxon>
        <taxon>Penicillium</taxon>
        <taxon>Penicillium chrysogenum species complex</taxon>
    </lineage>
</organism>
<feature type="transmembrane region" description="Helical" evidence="1">
    <location>
        <begin position="57"/>
        <end position="82"/>
    </location>
</feature>
<accession>A0ABQ8WCU7</accession>
<evidence type="ECO:0000256" key="1">
    <source>
        <dbReference type="SAM" id="Phobius"/>
    </source>
</evidence>
<keyword evidence="1" id="KW-0812">Transmembrane</keyword>
<name>A0ABQ8WCU7_PENCH</name>
<dbReference type="Proteomes" id="UP001220256">
    <property type="component" value="Unassembled WGS sequence"/>
</dbReference>
<keyword evidence="1" id="KW-0472">Membrane</keyword>
<reference evidence="2 3" key="1">
    <citation type="journal article" date="2023" name="IMA Fungus">
        <title>Comparative genomic study of the Penicillium genus elucidates a diverse pangenome and 15 lateral gene transfer events.</title>
        <authorList>
            <person name="Petersen C."/>
            <person name="Sorensen T."/>
            <person name="Nielsen M.R."/>
            <person name="Sondergaard T.E."/>
            <person name="Sorensen J.L."/>
            <person name="Fitzpatrick D.A."/>
            <person name="Frisvad J.C."/>
            <person name="Nielsen K.L."/>
        </authorList>
    </citation>
    <scope>NUCLEOTIDE SEQUENCE [LARGE SCALE GENOMIC DNA]</scope>
    <source>
        <strain evidence="2 3">IBT 3361</strain>
    </source>
</reference>
<keyword evidence="1" id="KW-1133">Transmembrane helix</keyword>
<feature type="transmembrane region" description="Helical" evidence="1">
    <location>
        <begin position="12"/>
        <end position="37"/>
    </location>
</feature>
<sequence length="108" mass="11904">MLREEAEIDMRFSITVGAANWALLAGYLVIPGTFTSLQTSNQVEKTLQANEAGRGDWSVMAIITTAVTGATLLSCSALLALYKFYKLERVRKEDEDIRRSRASTALDT</sequence>
<comment type="caution">
    <text evidence="2">The sequence shown here is derived from an EMBL/GenBank/DDBJ whole genome shotgun (WGS) entry which is preliminary data.</text>
</comment>
<keyword evidence="3" id="KW-1185">Reference proteome</keyword>
<evidence type="ECO:0000313" key="3">
    <source>
        <dbReference type="Proteomes" id="UP001220256"/>
    </source>
</evidence>
<dbReference type="EMBL" id="JAPVEB010000004">
    <property type="protein sequence ID" value="KAJ5264442.1"/>
    <property type="molecule type" value="Genomic_DNA"/>
</dbReference>